<proteinExistence type="predicted"/>
<evidence type="ECO:0000313" key="2">
    <source>
        <dbReference type="EMBL" id="MFC3928598.1"/>
    </source>
</evidence>
<evidence type="ECO:0000313" key="3">
    <source>
        <dbReference type="Proteomes" id="UP001595807"/>
    </source>
</evidence>
<reference evidence="3" key="1">
    <citation type="journal article" date="2019" name="Int. J. Syst. Evol. Microbiol.">
        <title>The Global Catalogue of Microorganisms (GCM) 10K type strain sequencing project: providing services to taxonomists for standard genome sequencing and annotation.</title>
        <authorList>
            <consortium name="The Broad Institute Genomics Platform"/>
            <consortium name="The Broad Institute Genome Sequencing Center for Infectious Disease"/>
            <person name="Wu L."/>
            <person name="Ma J."/>
        </authorList>
    </citation>
    <scope>NUCLEOTIDE SEQUENCE [LARGE SCALE GENOMIC DNA]</scope>
    <source>
        <strain evidence="3">CCUG 67170</strain>
    </source>
</reference>
<evidence type="ECO:0000256" key="1">
    <source>
        <dbReference type="SAM" id="Phobius"/>
    </source>
</evidence>
<accession>A0ABV8CXR3</accession>
<feature type="transmembrane region" description="Helical" evidence="1">
    <location>
        <begin position="47"/>
        <end position="66"/>
    </location>
</feature>
<organism evidence="2 3">
    <name type="scientific">Streptococcus caprae</name>
    <dbReference type="NCBI Taxonomy" id="1640501"/>
    <lineage>
        <taxon>Bacteria</taxon>
        <taxon>Bacillati</taxon>
        <taxon>Bacillota</taxon>
        <taxon>Bacilli</taxon>
        <taxon>Lactobacillales</taxon>
        <taxon>Streptococcaceae</taxon>
        <taxon>Streptococcus</taxon>
    </lineage>
</organism>
<keyword evidence="1" id="KW-1133">Transmembrane helix</keyword>
<keyword evidence="1" id="KW-0472">Membrane</keyword>
<comment type="caution">
    <text evidence="2">The sequence shown here is derived from an EMBL/GenBank/DDBJ whole genome shotgun (WGS) entry which is preliminary data.</text>
</comment>
<dbReference type="RefSeq" id="WP_380427302.1">
    <property type="nucleotide sequence ID" value="NZ_JBHRZV010000050.1"/>
</dbReference>
<gene>
    <name evidence="2" type="ORF">ACFORF_08495</name>
</gene>
<keyword evidence="1" id="KW-0812">Transmembrane</keyword>
<keyword evidence="3" id="KW-1185">Reference proteome</keyword>
<protein>
    <submittedName>
        <fullName evidence="2">Uncharacterized protein</fullName>
    </submittedName>
</protein>
<dbReference type="EMBL" id="JBHRZV010000050">
    <property type="protein sequence ID" value="MFC3928598.1"/>
    <property type="molecule type" value="Genomic_DNA"/>
</dbReference>
<dbReference type="Proteomes" id="UP001595807">
    <property type="component" value="Unassembled WGS sequence"/>
</dbReference>
<sequence>MMTPKFKAFLEKLRPYCTAYLIGYIFLLYLTKFVWPDGHQVLSTLYSIYNDISALFVACAVVYYTYSHIRSSLKEHHK</sequence>
<name>A0ABV8CXR3_9STRE</name>
<feature type="transmembrane region" description="Helical" evidence="1">
    <location>
        <begin position="16"/>
        <end position="35"/>
    </location>
</feature>